<name>A0ABW9L261_XANCT</name>
<proteinExistence type="predicted"/>
<sequence length="133" mass="13920">MLQFAQSVNARAARVRCVRARRAAAWRRPSAVAANCSAYLLRLKRGNARNHQTSAGIAAKLGLQEGCAADMALRAYSSRGGCERGDSAAAAADAVQHGVRRRPNVYLPIVVIGMLFAHALVAHAGGSATPAAQ</sequence>
<protein>
    <submittedName>
        <fullName evidence="2">Uncharacterized protein</fullName>
    </submittedName>
</protein>
<dbReference type="RefSeq" id="WP_155616491.1">
    <property type="nucleotide sequence ID" value="NZ_CP064001.1"/>
</dbReference>
<gene>
    <name evidence="2" type="ORF">ACK3FC_16605</name>
</gene>
<reference evidence="2 3" key="1">
    <citation type="submission" date="2024-12" db="EMBL/GenBank/DDBJ databases">
        <authorList>
            <person name="Alaofin S."/>
            <person name="Velasco D."/>
            <person name="Li D."/>
            <person name="Baldwin T."/>
            <person name="Liu Z."/>
            <person name="Schachterle J.K."/>
        </authorList>
    </citation>
    <scope>NUCLEOTIDE SEQUENCE [LARGE SCALE GENOMIC DNA]</scope>
    <source>
        <strain evidence="2 3">B1</strain>
    </source>
</reference>
<accession>A0ABW9L261</accession>
<dbReference type="Proteomes" id="UP001635788">
    <property type="component" value="Unassembled WGS sequence"/>
</dbReference>
<keyword evidence="1" id="KW-1133">Transmembrane helix</keyword>
<keyword evidence="3" id="KW-1185">Reference proteome</keyword>
<feature type="transmembrane region" description="Helical" evidence="1">
    <location>
        <begin position="105"/>
        <end position="125"/>
    </location>
</feature>
<dbReference type="EMBL" id="JBKAMQ010000002">
    <property type="protein sequence ID" value="MFN6508785.1"/>
    <property type="molecule type" value="Genomic_DNA"/>
</dbReference>
<evidence type="ECO:0000313" key="3">
    <source>
        <dbReference type="Proteomes" id="UP001635788"/>
    </source>
</evidence>
<evidence type="ECO:0000256" key="1">
    <source>
        <dbReference type="SAM" id="Phobius"/>
    </source>
</evidence>
<organism evidence="2 3">
    <name type="scientific">Xanthomonas translucens pv. translucens</name>
    <dbReference type="NCBI Taxonomy" id="134875"/>
    <lineage>
        <taxon>Bacteria</taxon>
        <taxon>Pseudomonadati</taxon>
        <taxon>Pseudomonadota</taxon>
        <taxon>Gammaproteobacteria</taxon>
        <taxon>Lysobacterales</taxon>
        <taxon>Lysobacteraceae</taxon>
        <taxon>Xanthomonas</taxon>
        <taxon>Xanthomonas translucens group</taxon>
    </lineage>
</organism>
<evidence type="ECO:0000313" key="2">
    <source>
        <dbReference type="EMBL" id="MFN6508785.1"/>
    </source>
</evidence>
<keyword evidence="1" id="KW-0812">Transmembrane</keyword>
<comment type="caution">
    <text evidence="2">The sequence shown here is derived from an EMBL/GenBank/DDBJ whole genome shotgun (WGS) entry which is preliminary data.</text>
</comment>
<keyword evidence="1" id="KW-0472">Membrane</keyword>